<protein>
    <submittedName>
        <fullName evidence="8">RagB/SusD family nutrient uptake outer membrane protein</fullName>
    </submittedName>
</protein>
<evidence type="ECO:0000259" key="7">
    <source>
        <dbReference type="Pfam" id="PF14322"/>
    </source>
</evidence>
<reference evidence="8 9" key="1">
    <citation type="submission" date="2020-06" db="EMBL/GenBank/DDBJ databases">
        <authorList>
            <person name="Isaeva M.P."/>
            <person name="Chernysheva N.Y."/>
        </authorList>
    </citation>
    <scope>NUCLEOTIDE SEQUENCE [LARGE SCALE GENOMIC DNA]</scope>
    <source>
        <strain evidence="8 9">KMM 6746</strain>
    </source>
</reference>
<comment type="caution">
    <text evidence="8">The sequence shown here is derived from an EMBL/GenBank/DDBJ whole genome shotgun (WGS) entry which is preliminary data.</text>
</comment>
<gene>
    <name evidence="8" type="ORF">HW347_20315</name>
</gene>
<organism evidence="8 9">
    <name type="scientific">Zobellia barbeyronii</name>
    <dbReference type="NCBI Taxonomy" id="2748009"/>
    <lineage>
        <taxon>Bacteria</taxon>
        <taxon>Pseudomonadati</taxon>
        <taxon>Bacteroidota</taxon>
        <taxon>Flavobacteriia</taxon>
        <taxon>Flavobacteriales</taxon>
        <taxon>Flavobacteriaceae</taxon>
        <taxon>Zobellia</taxon>
    </lineage>
</organism>
<evidence type="ECO:0000256" key="5">
    <source>
        <dbReference type="ARBA" id="ARBA00023237"/>
    </source>
</evidence>
<dbReference type="InterPro" id="IPR012944">
    <property type="entry name" value="SusD_RagB_dom"/>
</dbReference>
<dbReference type="Gene3D" id="1.25.40.390">
    <property type="match status" value="1"/>
</dbReference>
<proteinExistence type="inferred from homology"/>
<evidence type="ECO:0000313" key="9">
    <source>
        <dbReference type="Proteomes" id="UP000740413"/>
    </source>
</evidence>
<evidence type="ECO:0000256" key="2">
    <source>
        <dbReference type="ARBA" id="ARBA00006275"/>
    </source>
</evidence>
<dbReference type="SUPFAM" id="SSF48452">
    <property type="entry name" value="TPR-like"/>
    <property type="match status" value="1"/>
</dbReference>
<dbReference type="InterPro" id="IPR011990">
    <property type="entry name" value="TPR-like_helical_dom_sf"/>
</dbReference>
<dbReference type="InterPro" id="IPR033985">
    <property type="entry name" value="SusD-like_N"/>
</dbReference>
<feature type="domain" description="RagB/SusD" evidence="6">
    <location>
        <begin position="301"/>
        <end position="598"/>
    </location>
</feature>
<dbReference type="Pfam" id="PF14322">
    <property type="entry name" value="SusD-like_3"/>
    <property type="match status" value="1"/>
</dbReference>
<dbReference type="EMBL" id="JACATN010000010">
    <property type="protein sequence ID" value="MBT2163627.1"/>
    <property type="molecule type" value="Genomic_DNA"/>
</dbReference>
<dbReference type="PROSITE" id="PS51257">
    <property type="entry name" value="PROKAR_LIPOPROTEIN"/>
    <property type="match status" value="1"/>
</dbReference>
<dbReference type="Proteomes" id="UP000740413">
    <property type="component" value="Unassembled WGS sequence"/>
</dbReference>
<comment type="subcellular location">
    <subcellularLocation>
        <location evidence="1">Cell outer membrane</location>
    </subcellularLocation>
</comment>
<evidence type="ECO:0000313" key="8">
    <source>
        <dbReference type="EMBL" id="MBT2163627.1"/>
    </source>
</evidence>
<dbReference type="Pfam" id="PF07980">
    <property type="entry name" value="SusD_RagB"/>
    <property type="match status" value="1"/>
</dbReference>
<evidence type="ECO:0000259" key="6">
    <source>
        <dbReference type="Pfam" id="PF07980"/>
    </source>
</evidence>
<name>A0ABS5WNC5_9FLAO</name>
<reference evidence="9" key="2">
    <citation type="submission" date="2023-07" db="EMBL/GenBank/DDBJ databases">
        <title>Zobellia barbeyronii sp. nov., a new marine flavobacterium, isolated from green and red algae.</title>
        <authorList>
            <person name="Nedashkovskaya O.I."/>
            <person name="Otstavnykh N."/>
            <person name="Zhukova N."/>
            <person name="Guzev K."/>
            <person name="Chausova V."/>
            <person name="Tekutyeva L."/>
            <person name="Mikhailov V."/>
            <person name="Isaeva M."/>
        </authorList>
    </citation>
    <scope>NUCLEOTIDE SEQUENCE [LARGE SCALE GENOMIC DNA]</scope>
    <source>
        <strain evidence="9">KMM 6746</strain>
    </source>
</reference>
<accession>A0ABS5WNC5</accession>
<feature type="domain" description="SusD-like N-terminal" evidence="7">
    <location>
        <begin position="68"/>
        <end position="232"/>
    </location>
</feature>
<comment type="similarity">
    <text evidence="2">Belongs to the SusD family.</text>
</comment>
<evidence type="ECO:0000256" key="4">
    <source>
        <dbReference type="ARBA" id="ARBA00023136"/>
    </source>
</evidence>
<keyword evidence="5" id="KW-0998">Cell outer membrane</keyword>
<evidence type="ECO:0000256" key="3">
    <source>
        <dbReference type="ARBA" id="ARBA00022729"/>
    </source>
</evidence>
<evidence type="ECO:0000256" key="1">
    <source>
        <dbReference type="ARBA" id="ARBA00004442"/>
    </source>
</evidence>
<keyword evidence="3" id="KW-0732">Signal</keyword>
<keyword evidence="4" id="KW-0472">Membrane</keyword>
<sequence>MNKELYTYRKALLGLTCVFALTFTSCEEEFLDAEPQSFFTPGNALNTPDGLASLNNNALARLVSEFYGDGAPIITENVFSEVAVEGTTDKSGPAQDLNLLILPDANLNSSNTNRIGWYWNLFYEGIKFTNTVVGRIDDAEFDSDEQRATILGKAYFLRGYFYYRLTQQFGDIPFVLEEVKEPKLDFVSTSRITILEKIQEDLNAAVSMVPEVSDKGDVSKGAVLHLLTKVNLALTDFDAAIASSSQLIEGGQHRLMTNRFGATAGDATKDVTWDLHRPQNKSIPGNTEGILMSISRLEFEDNGSRAPTSIQRQAVPLWWRFINTPDGQNGMSDAPDAEINQVFEYGRGIGRNRGTAYSTEQIWKDANNDQRFKDGNWVQMEDFVYNAPSLKEAGNSFYGKNLELYLPDGTPLCSDTIRNWFDFPHYKFSIPDPLNVKPQGGHSDWYVFRIAETHLLRAEAYFWKGNLALAAEDINAVRRRAEADDVMASDVNIDVILDERARELYYEEPRKTELARVAFIFAMTGQTAYNGETYSMDNFSQKNFWYDRIMEVTDFYNKGVKTIHGDEYTMSPYHVLWPVPASAINANTQARINQNEGYPGAELNIAPLTTVSEPENDN</sequence>
<dbReference type="RefSeq" id="WP_214613559.1">
    <property type="nucleotide sequence ID" value="NZ_JACATN010000010.1"/>
</dbReference>
<keyword evidence="9" id="KW-1185">Reference proteome</keyword>